<dbReference type="Proteomes" id="UP000798662">
    <property type="component" value="Chromosome 1"/>
</dbReference>
<dbReference type="EMBL" id="CM020618">
    <property type="protein sequence ID" value="KAK1861367.1"/>
    <property type="molecule type" value="Genomic_DNA"/>
</dbReference>
<gene>
    <name evidence="1" type="ORF">I4F81_003951</name>
</gene>
<evidence type="ECO:0000313" key="1">
    <source>
        <dbReference type="EMBL" id="KAK1861367.1"/>
    </source>
</evidence>
<keyword evidence="2" id="KW-1185">Reference proteome</keyword>
<name>A0ACC3BU32_PYRYE</name>
<evidence type="ECO:0000313" key="2">
    <source>
        <dbReference type="Proteomes" id="UP000798662"/>
    </source>
</evidence>
<reference evidence="1" key="1">
    <citation type="submission" date="2019-11" db="EMBL/GenBank/DDBJ databases">
        <title>Nori genome reveals adaptations in red seaweeds to the harsh intertidal environment.</title>
        <authorList>
            <person name="Wang D."/>
            <person name="Mao Y."/>
        </authorList>
    </citation>
    <scope>NUCLEOTIDE SEQUENCE</scope>
    <source>
        <tissue evidence="1">Gametophyte</tissue>
    </source>
</reference>
<proteinExistence type="predicted"/>
<organism evidence="1 2">
    <name type="scientific">Pyropia yezoensis</name>
    <name type="common">Susabi-nori</name>
    <name type="synonym">Porphyra yezoensis</name>
    <dbReference type="NCBI Taxonomy" id="2788"/>
    <lineage>
        <taxon>Eukaryota</taxon>
        <taxon>Rhodophyta</taxon>
        <taxon>Bangiophyceae</taxon>
        <taxon>Bangiales</taxon>
        <taxon>Bangiaceae</taxon>
        <taxon>Pyropia</taxon>
    </lineage>
</organism>
<protein>
    <submittedName>
        <fullName evidence="1">Uncharacterized protein</fullName>
    </submittedName>
</protein>
<accession>A0ACC3BU32</accession>
<comment type="caution">
    <text evidence="1">The sequence shown here is derived from an EMBL/GenBank/DDBJ whole genome shotgun (WGS) entry which is preliminary data.</text>
</comment>
<sequence>MRALRLAARCVGAGGWAAVVAAAAAAAAAVALLTWPPPTSPPRWWGGWCRAVVVGVVAAAATAALGSAAVAAAGASGTHPRGRPCSRRWCTTARLGMRRRTCLPRLPGWASLACQRWSRWSLRRRLRTRLGAAYASGRRWSRRAAGGGAPAQGVGVGAPRPPRPRGGGGGGSARPWCRPTGGGGSAGWVWRLLGWRRASPAAAPAGPAEAVGDGGNGSDGGADSGGGGGGGGGGSGDDPPVEPPSQGTPTAASPPAAAPRSTPPPTASPKGGGDAPPSPSDGGRGGMATVAMLGAPPDVAATARSRWADWARRAPPPLVAPPPEDATAWPPASGAIEVHIHTPAGGGPADAVHVCRLHRACVRRVDGAVVLPAWAAAHAAALAAACGLRAVDAAAAVGGGGAAAAAQGGGGGAVLFSDDAHRQCAVVPAWGDGRGDGGGMDLFGPPGGLPTAASALLPALLPLAVGLDAVLGPPGARGNGTRSRRCLFPSSPAVAAAAGPAGAPPTGADGGGAAPVTGRWLASVLSRQAAAAAAPAAVAAAADPVGPGSPCPDRTHPSRVNVAVVLPPRLRGVHAHHWARATVRLLPRRPAGPHTLFWADAVAAGGGAAAIAPDAAVAFRSVVTTSAAAAVPPPALLYAPNVVWAGVGLDRRPRDTAARSRRGQPCHLTILLLDRRASAGGTAPPAGGAAAAAVDVSSVVNLGALRRALDEAVPAPLFAPYRLARVTLRTAHPEATAFEELVDGVQVADALLLADGAGAAALSWARPGTPVVSLAPFGHYAGTWFAAARSLGLRPRRVVCAPDPPAVAACFAADRSMDAAAAAVAAADWRAAAAAAASAAAAGGTPQWGGGGVGAGAGGGPPVRVEGDVANAVTRRRTLPAERACVRSQRLLVDAAALARALLADAVGSCYDPRRWDTPVG</sequence>